<gene>
    <name evidence="2" type="ORF">TIFTF001_042129</name>
</gene>
<feature type="transmembrane region" description="Helical" evidence="1">
    <location>
        <begin position="128"/>
        <end position="148"/>
    </location>
</feature>
<evidence type="ECO:0000313" key="2">
    <source>
        <dbReference type="EMBL" id="GMN34847.1"/>
    </source>
</evidence>
<accession>A0AA87ZJ45</accession>
<keyword evidence="3" id="KW-1185">Reference proteome</keyword>
<sequence>MTQLDLYKIPKLELETKPESGRAGSGYEVKVAILQLEDSRVKRIFHDEVVRAQEVKQTRPKDKSVPASSDRFLVVVGTAPVHFSMQGRPSGYYWLYFFTQILFFFVDVITPSLLSFSSPGGDLKKEKGYYSVWLVRIVLMAGSGWARLEQEVRH</sequence>
<reference evidence="2" key="1">
    <citation type="submission" date="2023-07" db="EMBL/GenBank/DDBJ databases">
        <title>draft genome sequence of fig (Ficus carica).</title>
        <authorList>
            <person name="Takahashi T."/>
            <person name="Nishimura K."/>
        </authorList>
    </citation>
    <scope>NUCLEOTIDE SEQUENCE</scope>
</reference>
<organism evidence="2 3">
    <name type="scientific">Ficus carica</name>
    <name type="common">Common fig</name>
    <dbReference type="NCBI Taxonomy" id="3494"/>
    <lineage>
        <taxon>Eukaryota</taxon>
        <taxon>Viridiplantae</taxon>
        <taxon>Streptophyta</taxon>
        <taxon>Embryophyta</taxon>
        <taxon>Tracheophyta</taxon>
        <taxon>Spermatophyta</taxon>
        <taxon>Magnoliopsida</taxon>
        <taxon>eudicotyledons</taxon>
        <taxon>Gunneridae</taxon>
        <taxon>Pentapetalae</taxon>
        <taxon>rosids</taxon>
        <taxon>fabids</taxon>
        <taxon>Rosales</taxon>
        <taxon>Moraceae</taxon>
        <taxon>Ficeae</taxon>
        <taxon>Ficus</taxon>
    </lineage>
</organism>
<name>A0AA87ZJ45_FICCA</name>
<keyword evidence="1" id="KW-1133">Transmembrane helix</keyword>
<evidence type="ECO:0000313" key="3">
    <source>
        <dbReference type="Proteomes" id="UP001187192"/>
    </source>
</evidence>
<feature type="transmembrane region" description="Helical" evidence="1">
    <location>
        <begin position="93"/>
        <end position="116"/>
    </location>
</feature>
<dbReference type="EMBL" id="BTGU01002165">
    <property type="protein sequence ID" value="GMN34847.1"/>
    <property type="molecule type" value="Genomic_DNA"/>
</dbReference>
<keyword evidence="1" id="KW-0472">Membrane</keyword>
<comment type="caution">
    <text evidence="2">The sequence shown here is derived from an EMBL/GenBank/DDBJ whole genome shotgun (WGS) entry which is preliminary data.</text>
</comment>
<dbReference type="Proteomes" id="UP001187192">
    <property type="component" value="Unassembled WGS sequence"/>
</dbReference>
<proteinExistence type="predicted"/>
<protein>
    <submittedName>
        <fullName evidence="2">Uncharacterized protein</fullName>
    </submittedName>
</protein>
<dbReference type="AlphaFoldDB" id="A0AA87ZJ45"/>
<keyword evidence="1" id="KW-0812">Transmembrane</keyword>
<evidence type="ECO:0000256" key="1">
    <source>
        <dbReference type="SAM" id="Phobius"/>
    </source>
</evidence>